<proteinExistence type="inferred from homology"/>
<evidence type="ECO:0000259" key="4">
    <source>
        <dbReference type="PROSITE" id="PS50991"/>
    </source>
</evidence>
<name>A0A517DNK8_9FIRM</name>
<dbReference type="InterPro" id="IPR000891">
    <property type="entry name" value="PYR_CT"/>
</dbReference>
<sequence>MQLPEKVEIIEVCPRDGLQNIKTPIPTEVKIAIIDQLVDCGFNWIEATSFVHPRAIPQMADAAEVLTTVKARHGSKVGFIALAPNLFGAKRAIEAGADAITFVASASEKHNLENTRQTIEQSIAAFAEVCKIKADRKVRLAIATAFDCPFAGAVAPAQVVKLIEAGLAAGADEFLLADTIGTASPRQMDALLSLVRVKYPQLSFILHIHDTQGMGLANVLTALNFGVTRFEGSAFGLGGCPFAPGAAGNIATEDLVNMLHKLGVDTGLDYEKIIQVAHFIEAKLGILPVGHMARVACPQQ</sequence>
<protein>
    <submittedName>
        <fullName evidence="5">Hydroxymethylglutaryl-CoA lyase YngG</fullName>
        <ecNumber evidence="5">4.1.3.4</ecNumber>
    </submittedName>
</protein>
<dbReference type="Gene3D" id="3.20.20.70">
    <property type="entry name" value="Aldolase class I"/>
    <property type="match status" value="1"/>
</dbReference>
<dbReference type="PANTHER" id="PTHR42738:SF7">
    <property type="entry name" value="HYDROXYMETHYLGLUTARYL-COA LYASE"/>
    <property type="match status" value="1"/>
</dbReference>
<accession>A0A517DNK8</accession>
<dbReference type="GO" id="GO:0046951">
    <property type="term" value="P:ketone body biosynthetic process"/>
    <property type="evidence" value="ECO:0007669"/>
    <property type="project" value="TreeGrafter"/>
</dbReference>
<evidence type="ECO:0000256" key="3">
    <source>
        <dbReference type="ARBA" id="ARBA00023239"/>
    </source>
</evidence>
<feature type="domain" description="Pyruvate carboxyltransferase" evidence="4">
    <location>
        <begin position="7"/>
        <end position="274"/>
    </location>
</feature>
<dbReference type="InterPro" id="IPR043594">
    <property type="entry name" value="HMGL"/>
</dbReference>
<dbReference type="EC" id="4.1.3.4" evidence="5"/>
<comment type="similarity">
    <text evidence="1">Belongs to the HMG-CoA lyase family.</text>
</comment>
<dbReference type="GO" id="GO:0004419">
    <property type="term" value="F:hydroxymethylglutaryl-CoA lyase activity"/>
    <property type="evidence" value="ECO:0007669"/>
    <property type="project" value="UniProtKB-EC"/>
</dbReference>
<dbReference type="InterPro" id="IPR013785">
    <property type="entry name" value="Aldolase_TIM"/>
</dbReference>
<dbReference type="SUPFAM" id="SSF51569">
    <property type="entry name" value="Aldolase"/>
    <property type="match status" value="1"/>
</dbReference>
<evidence type="ECO:0000313" key="6">
    <source>
        <dbReference type="Proteomes" id="UP000320776"/>
    </source>
</evidence>
<dbReference type="CDD" id="cd07938">
    <property type="entry name" value="DRE_TIM_HMGL"/>
    <property type="match status" value="1"/>
</dbReference>
<keyword evidence="6" id="KW-1185">Reference proteome</keyword>
<dbReference type="GO" id="GO:0006552">
    <property type="term" value="P:L-leucine catabolic process"/>
    <property type="evidence" value="ECO:0007669"/>
    <property type="project" value="TreeGrafter"/>
</dbReference>
<dbReference type="FunFam" id="3.20.20.70:FF:000071">
    <property type="entry name" value="Hydroxymethylglutaryl-CoA lyase"/>
    <property type="match status" value="1"/>
</dbReference>
<dbReference type="NCBIfam" id="NF004283">
    <property type="entry name" value="PRK05692.1"/>
    <property type="match status" value="1"/>
</dbReference>
<dbReference type="EMBL" id="CP036259">
    <property type="protein sequence ID" value="QDR78955.1"/>
    <property type="molecule type" value="Genomic_DNA"/>
</dbReference>
<dbReference type="PROSITE" id="PS50991">
    <property type="entry name" value="PYR_CT"/>
    <property type="match status" value="1"/>
</dbReference>
<dbReference type="RefSeq" id="WP_144348662.1">
    <property type="nucleotide sequence ID" value="NZ_CP036259.1"/>
</dbReference>
<reference evidence="5 6" key="1">
    <citation type="submission" date="2019-02" db="EMBL/GenBank/DDBJ databases">
        <title>Closed genome of Sporomusa termitida DSM 4440.</title>
        <authorList>
            <person name="Poehlein A."/>
            <person name="Daniel R."/>
        </authorList>
    </citation>
    <scope>NUCLEOTIDE SEQUENCE [LARGE SCALE GENOMIC DNA]</scope>
    <source>
        <strain evidence="5 6">DSM 4440</strain>
    </source>
</reference>
<evidence type="ECO:0000256" key="1">
    <source>
        <dbReference type="ARBA" id="ARBA00009405"/>
    </source>
</evidence>
<evidence type="ECO:0000256" key="2">
    <source>
        <dbReference type="ARBA" id="ARBA00022723"/>
    </source>
</evidence>
<evidence type="ECO:0000313" key="5">
    <source>
        <dbReference type="EMBL" id="QDR78955.1"/>
    </source>
</evidence>
<keyword evidence="3 5" id="KW-0456">Lyase</keyword>
<dbReference type="PANTHER" id="PTHR42738">
    <property type="entry name" value="HYDROXYMETHYLGLUTARYL-COA LYASE"/>
    <property type="match status" value="1"/>
</dbReference>
<dbReference type="KEGG" id="sted:SPTER_02060"/>
<dbReference type="AlphaFoldDB" id="A0A517DNK8"/>
<dbReference type="OrthoDB" id="9784013at2"/>
<dbReference type="GO" id="GO:0046872">
    <property type="term" value="F:metal ion binding"/>
    <property type="evidence" value="ECO:0007669"/>
    <property type="project" value="UniProtKB-KW"/>
</dbReference>
<keyword evidence="2" id="KW-0479">Metal-binding</keyword>
<gene>
    <name evidence="5" type="primary">yngG</name>
    <name evidence="5" type="ORF">SPTER_02060</name>
</gene>
<dbReference type="Pfam" id="PF00682">
    <property type="entry name" value="HMGL-like"/>
    <property type="match status" value="1"/>
</dbReference>
<organism evidence="5 6">
    <name type="scientific">Sporomusa termitida</name>
    <dbReference type="NCBI Taxonomy" id="2377"/>
    <lineage>
        <taxon>Bacteria</taxon>
        <taxon>Bacillati</taxon>
        <taxon>Bacillota</taxon>
        <taxon>Negativicutes</taxon>
        <taxon>Selenomonadales</taxon>
        <taxon>Sporomusaceae</taxon>
        <taxon>Sporomusa</taxon>
    </lineage>
</organism>
<dbReference type="Proteomes" id="UP000320776">
    <property type="component" value="Chromosome"/>
</dbReference>